<reference evidence="2 3" key="1">
    <citation type="submission" date="2024-03" db="EMBL/GenBank/DDBJ databases">
        <title>Ignisphaera cupida sp. nov., a hyperthermophilic hydrolytic archaeon from a hot spring of Kamchatka, and proposal of Ignisphaeraceae fam. nov.</title>
        <authorList>
            <person name="Podosokorskaya O.A."/>
            <person name="Elcheninov A.G."/>
            <person name="Maltseva A.I."/>
            <person name="Zayulina K.S."/>
            <person name="Novikov A."/>
            <person name="Merkel A.Y."/>
        </authorList>
    </citation>
    <scope>NUCLEOTIDE SEQUENCE [LARGE SCALE GENOMIC DNA]</scope>
    <source>
        <strain evidence="2 3">38H-sp</strain>
    </source>
</reference>
<feature type="domain" description="Glycosyltransferase 2-like" evidence="1">
    <location>
        <begin position="4"/>
        <end position="166"/>
    </location>
</feature>
<dbReference type="InterPro" id="IPR001173">
    <property type="entry name" value="Glyco_trans_2-like"/>
</dbReference>
<proteinExistence type="predicted"/>
<dbReference type="Proteomes" id="UP001466331">
    <property type="component" value="Unassembled WGS sequence"/>
</dbReference>
<evidence type="ECO:0000313" key="3">
    <source>
        <dbReference type="Proteomes" id="UP001466331"/>
    </source>
</evidence>
<organism evidence="2 3">
    <name type="scientific">Rarispira pelagica</name>
    <dbReference type="NCBI Taxonomy" id="3141764"/>
    <lineage>
        <taxon>Bacteria</taxon>
        <taxon>Pseudomonadati</taxon>
        <taxon>Spirochaetota</taxon>
        <taxon>Spirochaetia</taxon>
        <taxon>Winmispirales</taxon>
        <taxon>Winmispiraceae</taxon>
        <taxon>Rarispira</taxon>
    </lineage>
</organism>
<dbReference type="GO" id="GO:0016757">
    <property type="term" value="F:glycosyltransferase activity"/>
    <property type="evidence" value="ECO:0007669"/>
    <property type="project" value="UniProtKB-KW"/>
</dbReference>
<dbReference type="RefSeq" id="WP_420068540.1">
    <property type="nucleotide sequence ID" value="NZ_JBCHKQ010000001.1"/>
</dbReference>
<gene>
    <name evidence="2" type="ORF">WKV44_00860</name>
</gene>
<keyword evidence="2" id="KW-0328">Glycosyltransferase</keyword>
<protein>
    <submittedName>
        <fullName evidence="2">Glycosyltransferase family A protein</fullName>
        <ecNumber evidence="2">2.4.-.-</ecNumber>
    </submittedName>
</protein>
<evidence type="ECO:0000259" key="1">
    <source>
        <dbReference type="Pfam" id="PF00535"/>
    </source>
</evidence>
<dbReference type="PANTHER" id="PTHR43685:SF2">
    <property type="entry name" value="GLYCOSYLTRANSFERASE 2-LIKE DOMAIN-CONTAINING PROTEIN"/>
    <property type="match status" value="1"/>
</dbReference>
<dbReference type="InterPro" id="IPR050834">
    <property type="entry name" value="Glycosyltransf_2"/>
</dbReference>
<dbReference type="PANTHER" id="PTHR43685">
    <property type="entry name" value="GLYCOSYLTRANSFERASE"/>
    <property type="match status" value="1"/>
</dbReference>
<comment type="caution">
    <text evidence="2">The sequence shown here is derived from an EMBL/GenBank/DDBJ whole genome shotgun (WGS) entry which is preliminary data.</text>
</comment>
<name>A0ABU9UA96_9SPIR</name>
<accession>A0ABU9UA96</accession>
<dbReference type="InterPro" id="IPR029044">
    <property type="entry name" value="Nucleotide-diphossugar_trans"/>
</dbReference>
<sequence>MTVSVVIPVYNRRELLTEALSSVYAQDKPDNVHIEVIVADDGSTDGSGELAEQYGAKHIRINHCGMPGKVRNIGVEKSSGDVIAFLDSDDIWESCKIAVQLSVFEKAMEKGVPLVHTREKWMRDGRELSQSKQRHKREGNIFPDALVKCIIGPSTTMISKEVFIELGGFREDLEVAEDYELWLRLTDRYDVDYVDEPLTIKRAGNWEQLSEKYGQIEIFRIQALQPLVDASFFTEKNQYLATLELIRKLEIYATGAEKRGKKELASEYREKVNFYKKRLTSRAM</sequence>
<dbReference type="Gene3D" id="3.90.550.10">
    <property type="entry name" value="Spore Coat Polysaccharide Biosynthesis Protein SpsA, Chain A"/>
    <property type="match status" value="1"/>
</dbReference>
<keyword evidence="3" id="KW-1185">Reference proteome</keyword>
<dbReference type="CDD" id="cd00761">
    <property type="entry name" value="Glyco_tranf_GTA_type"/>
    <property type="match status" value="1"/>
</dbReference>
<evidence type="ECO:0000313" key="2">
    <source>
        <dbReference type="EMBL" id="MEM5947087.1"/>
    </source>
</evidence>
<dbReference type="EMBL" id="JBCHKQ010000001">
    <property type="protein sequence ID" value="MEM5947087.1"/>
    <property type="molecule type" value="Genomic_DNA"/>
</dbReference>
<keyword evidence="2" id="KW-0808">Transferase</keyword>
<dbReference type="SUPFAM" id="SSF53448">
    <property type="entry name" value="Nucleotide-diphospho-sugar transferases"/>
    <property type="match status" value="1"/>
</dbReference>
<dbReference type="EC" id="2.4.-.-" evidence="2"/>
<dbReference type="Pfam" id="PF00535">
    <property type="entry name" value="Glycos_transf_2"/>
    <property type="match status" value="1"/>
</dbReference>